<organism evidence="4 5">
    <name type="scientific">Ancylostoma caninum</name>
    <name type="common">Dog hookworm</name>
    <dbReference type="NCBI Taxonomy" id="29170"/>
    <lineage>
        <taxon>Eukaryota</taxon>
        <taxon>Metazoa</taxon>
        <taxon>Ecdysozoa</taxon>
        <taxon>Nematoda</taxon>
        <taxon>Chromadorea</taxon>
        <taxon>Rhabditida</taxon>
        <taxon>Rhabditina</taxon>
        <taxon>Rhabditomorpha</taxon>
        <taxon>Strongyloidea</taxon>
        <taxon>Ancylostomatidae</taxon>
        <taxon>Ancylostomatinae</taxon>
        <taxon>Ancylostoma</taxon>
    </lineage>
</organism>
<dbReference type="STRING" id="29170.A0A368H2Y7"/>
<dbReference type="InterPro" id="IPR050401">
    <property type="entry name" value="Cyclic_nucleotide_synthase"/>
</dbReference>
<keyword evidence="2" id="KW-0456">Lyase</keyword>
<dbReference type="Pfam" id="PF07714">
    <property type="entry name" value="PK_Tyr_Ser-Thr"/>
    <property type="match status" value="1"/>
</dbReference>
<feature type="domain" description="Serine-threonine/tyrosine-protein kinase catalytic" evidence="3">
    <location>
        <begin position="2"/>
        <end position="47"/>
    </location>
</feature>
<evidence type="ECO:0000259" key="3">
    <source>
        <dbReference type="Pfam" id="PF07714"/>
    </source>
</evidence>
<dbReference type="OrthoDB" id="302535at2759"/>
<dbReference type="Gene3D" id="1.10.510.10">
    <property type="entry name" value="Transferase(Phosphotransferase) domain 1"/>
    <property type="match status" value="1"/>
</dbReference>
<dbReference type="AlphaFoldDB" id="A0A368H2Y7"/>
<dbReference type="GO" id="GO:0004016">
    <property type="term" value="F:adenylate cyclase activity"/>
    <property type="evidence" value="ECO:0007669"/>
    <property type="project" value="TreeGrafter"/>
</dbReference>
<dbReference type="Proteomes" id="UP000252519">
    <property type="component" value="Unassembled WGS sequence"/>
</dbReference>
<evidence type="ECO:0000256" key="2">
    <source>
        <dbReference type="ARBA" id="ARBA00023239"/>
    </source>
</evidence>
<dbReference type="EMBL" id="JOJR01000018">
    <property type="protein sequence ID" value="RCN50973.1"/>
    <property type="molecule type" value="Genomic_DNA"/>
</dbReference>
<proteinExistence type="predicted"/>
<name>A0A368H2Y7_ANCCA</name>
<evidence type="ECO:0000313" key="4">
    <source>
        <dbReference type="EMBL" id="RCN50973.1"/>
    </source>
</evidence>
<dbReference type="GO" id="GO:0000166">
    <property type="term" value="F:nucleotide binding"/>
    <property type="evidence" value="ECO:0007669"/>
    <property type="project" value="UniProtKB-KW"/>
</dbReference>
<dbReference type="InterPro" id="IPR011009">
    <property type="entry name" value="Kinase-like_dom_sf"/>
</dbReference>
<dbReference type="PANTHER" id="PTHR11920">
    <property type="entry name" value="GUANYLYL CYCLASE"/>
    <property type="match status" value="1"/>
</dbReference>
<protein>
    <recommendedName>
        <fullName evidence="3">Serine-threonine/tyrosine-protein kinase catalytic domain-containing protein</fullName>
    </recommendedName>
</protein>
<evidence type="ECO:0000313" key="5">
    <source>
        <dbReference type="Proteomes" id="UP000252519"/>
    </source>
</evidence>
<dbReference type="SUPFAM" id="SSF56112">
    <property type="entry name" value="Protein kinase-like (PK-like)"/>
    <property type="match status" value="1"/>
</dbReference>
<comment type="caution">
    <text evidence="4">The sequence shown here is derived from an EMBL/GenBank/DDBJ whole genome shotgun (WGS) entry which is preliminary data.</text>
</comment>
<keyword evidence="5" id="KW-1185">Reference proteome</keyword>
<gene>
    <name evidence="4" type="ORF">ANCCAN_02986</name>
</gene>
<sequence>MMDIASGLNYIHESSMGVHGRLTSQYCVVDDRWQVKVSYYGMSSIKEFEQRTIEEVGILLMPFVLKLSVRFFCRWDGDDSR</sequence>
<keyword evidence="1" id="KW-0547">Nucleotide-binding</keyword>
<dbReference type="InterPro" id="IPR001245">
    <property type="entry name" value="Ser-Thr/Tyr_kinase_cat_dom"/>
</dbReference>
<dbReference type="GO" id="GO:0005886">
    <property type="term" value="C:plasma membrane"/>
    <property type="evidence" value="ECO:0007669"/>
    <property type="project" value="TreeGrafter"/>
</dbReference>
<dbReference type="GO" id="GO:0001653">
    <property type="term" value="F:peptide receptor activity"/>
    <property type="evidence" value="ECO:0007669"/>
    <property type="project" value="TreeGrafter"/>
</dbReference>
<evidence type="ECO:0000256" key="1">
    <source>
        <dbReference type="ARBA" id="ARBA00022741"/>
    </source>
</evidence>
<accession>A0A368H2Y7</accession>
<reference evidence="4 5" key="1">
    <citation type="submission" date="2014-10" db="EMBL/GenBank/DDBJ databases">
        <title>Draft genome of the hookworm Ancylostoma caninum.</title>
        <authorList>
            <person name="Mitreva M."/>
        </authorList>
    </citation>
    <scope>NUCLEOTIDE SEQUENCE [LARGE SCALE GENOMIC DNA]</scope>
    <source>
        <strain evidence="4 5">Baltimore</strain>
    </source>
</reference>
<dbReference type="GO" id="GO:0004672">
    <property type="term" value="F:protein kinase activity"/>
    <property type="evidence" value="ECO:0007669"/>
    <property type="project" value="InterPro"/>
</dbReference>
<dbReference type="GO" id="GO:0004383">
    <property type="term" value="F:guanylate cyclase activity"/>
    <property type="evidence" value="ECO:0007669"/>
    <property type="project" value="TreeGrafter"/>
</dbReference>
<dbReference type="GO" id="GO:0007168">
    <property type="term" value="P:receptor guanylyl cyclase signaling pathway"/>
    <property type="evidence" value="ECO:0007669"/>
    <property type="project" value="TreeGrafter"/>
</dbReference>
<dbReference type="PANTHER" id="PTHR11920:SF501">
    <property type="entry name" value="GUANYLATE CYCLASE 32E"/>
    <property type="match status" value="1"/>
</dbReference>